<feature type="compositionally biased region" description="Basic and acidic residues" evidence="1">
    <location>
        <begin position="15"/>
        <end position="29"/>
    </location>
</feature>
<evidence type="ECO:0000256" key="1">
    <source>
        <dbReference type="SAM" id="MobiDB-lite"/>
    </source>
</evidence>
<evidence type="ECO:0000313" key="2">
    <source>
        <dbReference type="EMBL" id="GGM80485.1"/>
    </source>
</evidence>
<feature type="compositionally biased region" description="Low complexity" evidence="1">
    <location>
        <begin position="36"/>
        <end position="49"/>
    </location>
</feature>
<dbReference type="EMBL" id="BMPI01000084">
    <property type="protein sequence ID" value="GGM80485.1"/>
    <property type="molecule type" value="Genomic_DNA"/>
</dbReference>
<gene>
    <name evidence="2" type="ORF">GCM10007977_097450</name>
</gene>
<protein>
    <submittedName>
        <fullName evidence="2">Uncharacterized protein</fullName>
    </submittedName>
</protein>
<evidence type="ECO:0000313" key="3">
    <source>
        <dbReference type="Proteomes" id="UP000642070"/>
    </source>
</evidence>
<name>A0A917UCK9_9ACTN</name>
<accession>A0A917UCK9</accession>
<feature type="region of interest" description="Disordered" evidence="1">
    <location>
        <begin position="359"/>
        <end position="388"/>
    </location>
</feature>
<dbReference type="AlphaFoldDB" id="A0A917UCK9"/>
<feature type="region of interest" description="Disordered" evidence="1">
    <location>
        <begin position="1"/>
        <end position="97"/>
    </location>
</feature>
<reference evidence="2" key="1">
    <citation type="journal article" date="2014" name="Int. J. Syst. Evol. Microbiol.">
        <title>Complete genome sequence of Corynebacterium casei LMG S-19264T (=DSM 44701T), isolated from a smear-ripened cheese.</title>
        <authorList>
            <consortium name="US DOE Joint Genome Institute (JGI-PGF)"/>
            <person name="Walter F."/>
            <person name="Albersmeier A."/>
            <person name="Kalinowski J."/>
            <person name="Ruckert C."/>
        </authorList>
    </citation>
    <scope>NUCLEOTIDE SEQUENCE</scope>
    <source>
        <strain evidence="2">JCM 19831</strain>
    </source>
</reference>
<reference evidence="2" key="2">
    <citation type="submission" date="2020-09" db="EMBL/GenBank/DDBJ databases">
        <authorList>
            <person name="Sun Q."/>
            <person name="Ohkuma M."/>
        </authorList>
    </citation>
    <scope>NUCLEOTIDE SEQUENCE</scope>
    <source>
        <strain evidence="2">JCM 19831</strain>
    </source>
</reference>
<dbReference type="Proteomes" id="UP000642070">
    <property type="component" value="Unassembled WGS sequence"/>
</dbReference>
<sequence>MSASAAAEFYDDAYDDPHDGWHDDPHDGSYGRVIGSPPADSPPADAASSRSVTRLDPAGRGSGRGSASSRSGSMAEVSVLGSARPGPSVEPGAVAGSASGADVVEPLLSDLSAYHRQDRAEGGQPRTPRRIDRLAVVRAAGLSGVVRPASEHAAEVGTATRTLPVLSGLRALLPGGGLRRGATIAVHTSSVLLALLAAASQAGSWCAVVGLPALSPVAAAEMGIALDRLALVPYPGTEWTTAVAALLDGLDIVVAAPPGPIAPAVAGRLAARARQRGSVLMPAGPWAGADLTVAPVRGAWDGLGAGRGRLRCREMTIQARGRGAAAAPREVTLWLPALEGVLPPVSRPFADRPGERPLVAVGGDGAGRGGRPPAAVGGEDAAGEDGRADEVVALRRVG</sequence>
<keyword evidence="3" id="KW-1185">Reference proteome</keyword>
<comment type="caution">
    <text evidence="2">The sequence shown here is derived from an EMBL/GenBank/DDBJ whole genome shotgun (WGS) entry which is preliminary data.</text>
</comment>
<proteinExistence type="predicted"/>
<organism evidence="2 3">
    <name type="scientific">Dactylosporangium sucinum</name>
    <dbReference type="NCBI Taxonomy" id="1424081"/>
    <lineage>
        <taxon>Bacteria</taxon>
        <taxon>Bacillati</taxon>
        <taxon>Actinomycetota</taxon>
        <taxon>Actinomycetes</taxon>
        <taxon>Micromonosporales</taxon>
        <taxon>Micromonosporaceae</taxon>
        <taxon>Dactylosporangium</taxon>
    </lineage>
</organism>